<dbReference type="GO" id="GO:0003723">
    <property type="term" value="F:RNA binding"/>
    <property type="evidence" value="ECO:0007669"/>
    <property type="project" value="InterPro"/>
</dbReference>
<dbReference type="SUPFAM" id="SSF55315">
    <property type="entry name" value="L30e-like"/>
    <property type="match status" value="1"/>
</dbReference>
<dbReference type="AlphaFoldDB" id="A0A1M5V4J0"/>
<dbReference type="InterPro" id="IPR029028">
    <property type="entry name" value="Alpha/beta_knot_MTases"/>
</dbReference>
<dbReference type="PANTHER" id="PTHR43191:SF2">
    <property type="entry name" value="RRNA METHYLTRANSFERASE 3, MITOCHONDRIAL"/>
    <property type="match status" value="1"/>
</dbReference>
<feature type="domain" description="RNA 2-O ribose methyltransferase substrate binding" evidence="4">
    <location>
        <begin position="32"/>
        <end position="99"/>
    </location>
</feature>
<dbReference type="InterPro" id="IPR029026">
    <property type="entry name" value="tRNA_m1G_MTases_N"/>
</dbReference>
<dbReference type="SMART" id="SM00967">
    <property type="entry name" value="SpoU_sub_bind"/>
    <property type="match status" value="1"/>
</dbReference>
<dbReference type="SUPFAM" id="SSF75217">
    <property type="entry name" value="alpha/beta knot"/>
    <property type="match status" value="1"/>
</dbReference>
<dbReference type="Gene3D" id="3.30.1330.30">
    <property type="match status" value="1"/>
</dbReference>
<reference evidence="6" key="1">
    <citation type="submission" date="2016-11" db="EMBL/GenBank/DDBJ databases">
        <authorList>
            <person name="Varghese N."/>
            <person name="Submissions S."/>
        </authorList>
    </citation>
    <scope>NUCLEOTIDE SEQUENCE [LARGE SCALE GENOMIC DNA]</scope>
    <source>
        <strain evidence="6">CGMCC 1.6496</strain>
    </source>
</reference>
<dbReference type="InterPro" id="IPR029064">
    <property type="entry name" value="Ribosomal_eL30-like_sf"/>
</dbReference>
<keyword evidence="2 5" id="KW-0489">Methyltransferase</keyword>
<organism evidence="5 6">
    <name type="scientific">Virgibacillus chiguensis</name>
    <dbReference type="NCBI Taxonomy" id="411959"/>
    <lineage>
        <taxon>Bacteria</taxon>
        <taxon>Bacillati</taxon>
        <taxon>Bacillota</taxon>
        <taxon>Bacilli</taxon>
        <taxon>Bacillales</taxon>
        <taxon>Bacillaceae</taxon>
        <taxon>Virgibacillus</taxon>
    </lineage>
</organism>
<keyword evidence="6" id="KW-1185">Reference proteome</keyword>
<dbReference type="InterPro" id="IPR001537">
    <property type="entry name" value="SpoU_MeTrfase"/>
</dbReference>
<dbReference type="Gene3D" id="3.40.1280.10">
    <property type="match status" value="1"/>
</dbReference>
<comment type="similarity">
    <text evidence="1">Belongs to the class IV-like SAM-binding methyltransferase superfamily. RNA methyltransferase TrmH family.</text>
</comment>
<dbReference type="GO" id="GO:0008173">
    <property type="term" value="F:RNA methyltransferase activity"/>
    <property type="evidence" value="ECO:0007669"/>
    <property type="project" value="InterPro"/>
</dbReference>
<dbReference type="Proteomes" id="UP000184079">
    <property type="component" value="Unassembled WGS sequence"/>
</dbReference>
<evidence type="ECO:0000256" key="3">
    <source>
        <dbReference type="ARBA" id="ARBA00022679"/>
    </source>
</evidence>
<dbReference type="InterPro" id="IPR053888">
    <property type="entry name" value="MRM3-like_sub_bind"/>
</dbReference>
<dbReference type="InterPro" id="IPR051259">
    <property type="entry name" value="rRNA_Methyltransferase"/>
</dbReference>
<accession>A0A1M5V4J0</accession>
<dbReference type="Pfam" id="PF22435">
    <property type="entry name" value="MRM3-like_sub_bind"/>
    <property type="match status" value="1"/>
</dbReference>
<dbReference type="GO" id="GO:0032259">
    <property type="term" value="P:methylation"/>
    <property type="evidence" value="ECO:0007669"/>
    <property type="project" value="UniProtKB-KW"/>
</dbReference>
<dbReference type="Pfam" id="PF00588">
    <property type="entry name" value="SpoU_methylase"/>
    <property type="match status" value="1"/>
</dbReference>
<dbReference type="InterPro" id="IPR013123">
    <property type="entry name" value="SpoU_subst-bd"/>
</dbReference>
<sequence>MESIITSVKNTKVKNWKKLHTRKGRENTNTFLIEGFHIVEEAFLSGWTMKELIIQEGVSLPTWVNDIPVTVVKDTIFTTISQTDAPQGIAAVVSMRELFAIKQSPVLIVDAVQDPGNLGTIIRTADAAGFSEVILGEGTVDAFNHKVIRATQGSLFHIPIRIARLEEEIASLKKAGFEIWVTALEDAFHYTEVKPKLKTGLIVGNEGSGVRTQIMELADKRVTIPIYGKAESLNVSVASGILMYYLRS</sequence>
<evidence type="ECO:0000313" key="5">
    <source>
        <dbReference type="EMBL" id="SHH70058.1"/>
    </source>
</evidence>
<dbReference type="RefSeq" id="WP_342068356.1">
    <property type="nucleotide sequence ID" value="NZ_FQXD01000011.1"/>
</dbReference>
<dbReference type="PANTHER" id="PTHR43191">
    <property type="entry name" value="RRNA METHYLTRANSFERASE 3"/>
    <property type="match status" value="1"/>
</dbReference>
<dbReference type="GO" id="GO:0006396">
    <property type="term" value="P:RNA processing"/>
    <property type="evidence" value="ECO:0007669"/>
    <property type="project" value="InterPro"/>
</dbReference>
<evidence type="ECO:0000313" key="6">
    <source>
        <dbReference type="Proteomes" id="UP000184079"/>
    </source>
</evidence>
<evidence type="ECO:0000259" key="4">
    <source>
        <dbReference type="SMART" id="SM00967"/>
    </source>
</evidence>
<gene>
    <name evidence="5" type="ORF">SAMN05421807_111109</name>
</gene>
<dbReference type="GO" id="GO:0005737">
    <property type="term" value="C:cytoplasm"/>
    <property type="evidence" value="ECO:0007669"/>
    <property type="project" value="UniProtKB-ARBA"/>
</dbReference>
<evidence type="ECO:0000256" key="1">
    <source>
        <dbReference type="ARBA" id="ARBA00007228"/>
    </source>
</evidence>
<dbReference type="EMBL" id="FQXD01000011">
    <property type="protein sequence ID" value="SHH70058.1"/>
    <property type="molecule type" value="Genomic_DNA"/>
</dbReference>
<proteinExistence type="inferred from homology"/>
<protein>
    <submittedName>
        <fullName evidence="5">RNA methyltransferase, TrmH family</fullName>
    </submittedName>
</protein>
<keyword evidence="3 5" id="KW-0808">Transferase</keyword>
<evidence type="ECO:0000256" key="2">
    <source>
        <dbReference type="ARBA" id="ARBA00022603"/>
    </source>
</evidence>
<name>A0A1M5V4J0_9BACI</name>
<dbReference type="CDD" id="cd18095">
    <property type="entry name" value="SpoU-like_rRNA-MTase"/>
    <property type="match status" value="1"/>
</dbReference>